<gene>
    <name evidence="3" type="ORF">RJ639_028463</name>
</gene>
<feature type="domain" description="Retrotransposon gag" evidence="2">
    <location>
        <begin position="165"/>
        <end position="238"/>
    </location>
</feature>
<comment type="caution">
    <text evidence="3">The sequence shown here is derived from an EMBL/GenBank/DDBJ whole genome shotgun (WGS) entry which is preliminary data.</text>
</comment>
<dbReference type="Proteomes" id="UP001188597">
    <property type="component" value="Unassembled WGS sequence"/>
</dbReference>
<dbReference type="PANTHER" id="PTHR33437">
    <property type="entry name" value="OS06G0361200 PROTEIN"/>
    <property type="match status" value="1"/>
</dbReference>
<dbReference type="AlphaFoldDB" id="A0AA89BHG7"/>
<evidence type="ECO:0000256" key="1">
    <source>
        <dbReference type="SAM" id="MobiDB-lite"/>
    </source>
</evidence>
<accession>A0AA89BHG7</accession>
<sequence length="504" mass="58916">MSWAFEKLTKSVEEKDFQIVTLMNKLELQTSDESNRGEVNEASKKGGANGRHDGSTFDGFEKEDMSNSVASLSVQQLQDMITSTIREQYGGPYRNNLMYSKLYTKQIDNMRMPAGAGTEGDLLVKQFVRYLRGNAFDWYIDIEPESFNYWEVMERTEGDLLVKQFVRSLRGNAFDWYIDIEPESIDYWEAMEREFLNRFYSTRRSVSMMELKNTRQWKDEPMGNRLTNFEELATRAHDMEISIANHGGNSPALPDPRKDKKEGKKVEWPIFINAHLDLEEEERYFELPKEFNDVFAWTYKEIHGLDPKVAVHHLAVKSGVCPVKQAQRTFYPKVVLEIEVEINKLIEAHFIREVNAIGWGRRRSSLRLTAATGKDKVNIPICQQWVLPELLDCRIEETDVISVRGVEAEDWRQPLINYLEHGRLPDDIRDKTKIRRRALRFIYYKDTLFRRSYEGLFLRCLGEDEATQAKDEAYSGVCGAHQSVLKLHFQIKRMGYYWPTMVKD</sequence>
<keyword evidence="4" id="KW-1185">Reference proteome</keyword>
<organism evidence="3 4">
    <name type="scientific">Escallonia herrerae</name>
    <dbReference type="NCBI Taxonomy" id="1293975"/>
    <lineage>
        <taxon>Eukaryota</taxon>
        <taxon>Viridiplantae</taxon>
        <taxon>Streptophyta</taxon>
        <taxon>Embryophyta</taxon>
        <taxon>Tracheophyta</taxon>
        <taxon>Spermatophyta</taxon>
        <taxon>Magnoliopsida</taxon>
        <taxon>eudicotyledons</taxon>
        <taxon>Gunneridae</taxon>
        <taxon>Pentapetalae</taxon>
        <taxon>asterids</taxon>
        <taxon>campanulids</taxon>
        <taxon>Escalloniales</taxon>
        <taxon>Escalloniaceae</taxon>
        <taxon>Escallonia</taxon>
    </lineage>
</organism>
<feature type="compositionally biased region" description="Basic and acidic residues" evidence="1">
    <location>
        <begin position="33"/>
        <end position="60"/>
    </location>
</feature>
<proteinExistence type="predicted"/>
<dbReference type="EMBL" id="JAVXUP010000039">
    <property type="protein sequence ID" value="KAK3041203.1"/>
    <property type="molecule type" value="Genomic_DNA"/>
</dbReference>
<dbReference type="InterPro" id="IPR005162">
    <property type="entry name" value="Retrotrans_gag_dom"/>
</dbReference>
<feature type="region of interest" description="Disordered" evidence="1">
    <location>
        <begin position="31"/>
        <end position="60"/>
    </location>
</feature>
<dbReference type="PANTHER" id="PTHR33437:SF2">
    <property type="entry name" value="OS06G0361200 PROTEIN"/>
    <property type="match status" value="1"/>
</dbReference>
<evidence type="ECO:0000259" key="2">
    <source>
        <dbReference type="Pfam" id="PF03732"/>
    </source>
</evidence>
<evidence type="ECO:0000313" key="4">
    <source>
        <dbReference type="Proteomes" id="UP001188597"/>
    </source>
</evidence>
<protein>
    <recommendedName>
        <fullName evidence="2">Retrotransposon gag domain-containing protein</fullName>
    </recommendedName>
</protein>
<name>A0AA89BHG7_9ASTE</name>
<evidence type="ECO:0000313" key="3">
    <source>
        <dbReference type="EMBL" id="KAK3041203.1"/>
    </source>
</evidence>
<reference evidence="3" key="1">
    <citation type="submission" date="2022-12" db="EMBL/GenBank/DDBJ databases">
        <title>Draft genome assemblies for two species of Escallonia (Escalloniales).</title>
        <authorList>
            <person name="Chanderbali A."/>
            <person name="Dervinis C."/>
            <person name="Anghel I."/>
            <person name="Soltis D."/>
            <person name="Soltis P."/>
            <person name="Zapata F."/>
        </authorList>
    </citation>
    <scope>NUCLEOTIDE SEQUENCE</scope>
    <source>
        <strain evidence="3">UCBG64.0493</strain>
        <tissue evidence="3">Leaf</tissue>
    </source>
</reference>
<dbReference type="Pfam" id="PF03732">
    <property type="entry name" value="Retrotrans_gag"/>
    <property type="match status" value="1"/>
</dbReference>